<dbReference type="EMBL" id="JAOPJF010000009">
    <property type="protein sequence ID" value="KAK1148156.1"/>
    <property type="molecule type" value="Genomic_DNA"/>
</dbReference>
<reference evidence="1 2" key="1">
    <citation type="journal article" date="2023" name="ACS Omega">
        <title>Identification of the Neoaspergillic Acid Biosynthesis Gene Cluster by Establishing an In Vitro CRISPR-Ribonucleoprotein Genetic System in Aspergillus melleus.</title>
        <authorList>
            <person name="Yuan B."/>
            <person name="Grau M.F."/>
            <person name="Murata R.M."/>
            <person name="Torok T."/>
            <person name="Venkateswaran K."/>
            <person name="Stajich J.E."/>
            <person name="Wang C.C.C."/>
        </authorList>
    </citation>
    <scope>NUCLEOTIDE SEQUENCE [LARGE SCALE GENOMIC DNA]</scope>
    <source>
        <strain evidence="1 2">IMV 1140</strain>
    </source>
</reference>
<proteinExistence type="predicted"/>
<name>A0ACC3BD14_9EURO</name>
<accession>A0ACC3BD14</accession>
<evidence type="ECO:0000313" key="1">
    <source>
        <dbReference type="EMBL" id="KAK1148156.1"/>
    </source>
</evidence>
<keyword evidence="2" id="KW-1185">Reference proteome</keyword>
<sequence>MAEEQLHFNPENALHFPLLGSPAAQAADALGQVGSSCLKALYTEATAKQSQLEQQKRKKPASTWAEVQTHTCALERALHEIKTPTSPSHVLGRHHDKNPPLPSRPSTPVARRATGGALLASSAGKRIPPVAWIVLEMRIRRERDDHEAFMRALSPDTKAAELLAQGSTEIREHLLADVKRAIAGPLPIEEFHPETARDEGIFDRPSLSDLDEAHRADTAWEQQTNTWRIGLELGPMLECTEYTDSETPQIVQTARHLLTMPRLASILQQRFPDGTTGDHVIVHGHDGSSYTFDKLAFHPTYCHLMEEDELWNTLHSPAMNRLLDQAHQSQPLAGFTTVDLQRLAMAQRIASVVIHVTVRDFIHYNFGGWQQTALEVLRARQGSCSGSANLTVALARAARVPAGAIRLHVVAPGYFGRVAIPNAVGGPNRVSVHYQVGWVTMQSAIDGGFTWQIVRSDPSDEFEIGAGLEHFNCPRSRVTHFDGSHDCVLLFPPEEVLDDVGPLANIDCLLRKQRPQVPSIPQRLQLLRTVHAHGPVAVIEQVASQIIQSPYQGRYDLVAQSYKATQESLSDRGYFPREGFPAVTGVFEPSVDAGIAFSFLLGKNSSRYRDPQGEWHDNIPSICKNAGIFPEHLHQIAQFHAHLLSDVATVTWERYSCFMRQHAEGIRISTDCAVEFEAWFPRRDPILAALHRDDLSHDHLYPESVYRYLQPRAVARTPPLIRIALTEFIELIETQPDTMRPNTSAELDSLLHNFLRERTVVSIEAVVGERRGGWLKPYGVFSQEQSYRSEQDWLGEVAKSYPYQSWDSSATETPGWKAVAML</sequence>
<gene>
    <name evidence="1" type="ORF">N8T08_010798</name>
</gene>
<protein>
    <submittedName>
        <fullName evidence="1">Uncharacterized protein</fullName>
    </submittedName>
</protein>
<dbReference type="Proteomes" id="UP001177260">
    <property type="component" value="Unassembled WGS sequence"/>
</dbReference>
<evidence type="ECO:0000313" key="2">
    <source>
        <dbReference type="Proteomes" id="UP001177260"/>
    </source>
</evidence>
<organism evidence="1 2">
    <name type="scientific">Aspergillus melleus</name>
    <dbReference type="NCBI Taxonomy" id="138277"/>
    <lineage>
        <taxon>Eukaryota</taxon>
        <taxon>Fungi</taxon>
        <taxon>Dikarya</taxon>
        <taxon>Ascomycota</taxon>
        <taxon>Pezizomycotina</taxon>
        <taxon>Eurotiomycetes</taxon>
        <taxon>Eurotiomycetidae</taxon>
        <taxon>Eurotiales</taxon>
        <taxon>Aspergillaceae</taxon>
        <taxon>Aspergillus</taxon>
        <taxon>Aspergillus subgen. Circumdati</taxon>
    </lineage>
</organism>
<comment type="caution">
    <text evidence="1">The sequence shown here is derived from an EMBL/GenBank/DDBJ whole genome shotgun (WGS) entry which is preliminary data.</text>
</comment>